<evidence type="ECO:0000256" key="1">
    <source>
        <dbReference type="SAM" id="Phobius"/>
    </source>
</evidence>
<reference evidence="2 3" key="1">
    <citation type="submission" date="2018-11" db="EMBL/GenBank/DDBJ databases">
        <title>Sequencing the genomes of 1000 actinobacteria strains.</title>
        <authorList>
            <person name="Klenk H.-P."/>
        </authorList>
    </citation>
    <scope>NUCLEOTIDE SEQUENCE [LARGE SCALE GENOMIC DNA]</scope>
    <source>
        <strain evidence="2 3">DSM 14418</strain>
    </source>
</reference>
<sequence>MATATPNRTAAGTTMFQEEIVTSSAVRKTLAVGRIIIGWTFLWAFVDKLFGLGFATPSERAWINGGSPAQGYMSGIEGPFAGLFQVFANPVGDFLFMFGLAGIGIAMVVGAGLKIAAVGGSLLLFFMYLSQFPAALGGTNPITTSHWLEAAALVISAVTLSGDTWGLGKWWAGKVGNGWLR</sequence>
<gene>
    <name evidence="2" type="ORF">EDD32_0124</name>
</gene>
<dbReference type="Proteomes" id="UP000280726">
    <property type="component" value="Unassembled WGS sequence"/>
</dbReference>
<keyword evidence="3" id="KW-1185">Reference proteome</keyword>
<evidence type="ECO:0000313" key="2">
    <source>
        <dbReference type="EMBL" id="RPF25714.1"/>
    </source>
</evidence>
<accession>A0A3N4Z1M5</accession>
<organism evidence="2 3">
    <name type="scientific">Georgenia muralis</name>
    <dbReference type="NCBI Taxonomy" id="154117"/>
    <lineage>
        <taxon>Bacteria</taxon>
        <taxon>Bacillati</taxon>
        <taxon>Actinomycetota</taxon>
        <taxon>Actinomycetes</taxon>
        <taxon>Micrococcales</taxon>
        <taxon>Bogoriellaceae</taxon>
        <taxon>Georgenia</taxon>
    </lineage>
</organism>
<dbReference type="RefSeq" id="WP_246005905.1">
    <property type="nucleotide sequence ID" value="NZ_RKRA01000001.1"/>
</dbReference>
<keyword evidence="1" id="KW-1133">Transmembrane helix</keyword>
<proteinExistence type="predicted"/>
<name>A0A3N4Z1M5_9MICO</name>
<protein>
    <submittedName>
        <fullName evidence="2">Thiosulfate dehydrogenase [quinone] large subunit</fullName>
    </submittedName>
</protein>
<evidence type="ECO:0000313" key="3">
    <source>
        <dbReference type="Proteomes" id="UP000280726"/>
    </source>
</evidence>
<feature type="transmembrane region" description="Helical" evidence="1">
    <location>
        <begin position="94"/>
        <end position="126"/>
    </location>
</feature>
<keyword evidence="1" id="KW-0812">Transmembrane</keyword>
<dbReference type="AlphaFoldDB" id="A0A3N4Z1M5"/>
<dbReference type="EMBL" id="RKRA01000001">
    <property type="protein sequence ID" value="RPF25714.1"/>
    <property type="molecule type" value="Genomic_DNA"/>
</dbReference>
<keyword evidence="1" id="KW-0472">Membrane</keyword>
<comment type="caution">
    <text evidence="2">The sequence shown here is derived from an EMBL/GenBank/DDBJ whole genome shotgun (WGS) entry which is preliminary data.</text>
</comment>
<feature type="transmembrane region" description="Helical" evidence="1">
    <location>
        <begin position="29"/>
        <end position="46"/>
    </location>
</feature>